<dbReference type="PANTHER" id="PTHR46411">
    <property type="entry name" value="FAMILY ATPASE, PUTATIVE-RELATED"/>
    <property type="match status" value="1"/>
</dbReference>
<dbReference type="Gene3D" id="3.40.50.720">
    <property type="entry name" value="NAD(P)-binding Rossmann-like Domain"/>
    <property type="match status" value="1"/>
</dbReference>
<dbReference type="InterPro" id="IPR013328">
    <property type="entry name" value="6PGD_dom2"/>
</dbReference>
<protein>
    <recommendedName>
        <fullName evidence="2">AAA+ ATPase domain-containing protein</fullName>
    </recommendedName>
</protein>
<keyword evidence="4" id="KW-1185">Reference proteome</keyword>
<feature type="compositionally biased region" description="Basic and acidic residues" evidence="1">
    <location>
        <begin position="207"/>
        <end position="218"/>
    </location>
</feature>
<feature type="compositionally biased region" description="Acidic residues" evidence="1">
    <location>
        <begin position="233"/>
        <end position="242"/>
    </location>
</feature>
<feature type="compositionally biased region" description="Basic and acidic residues" evidence="1">
    <location>
        <begin position="105"/>
        <end position="122"/>
    </location>
</feature>
<dbReference type="InterPro" id="IPR003421">
    <property type="entry name" value="Opine_DH"/>
</dbReference>
<feature type="compositionally biased region" description="Polar residues" evidence="1">
    <location>
        <begin position="977"/>
        <end position="1007"/>
    </location>
</feature>
<evidence type="ECO:0000313" key="4">
    <source>
        <dbReference type="Proteomes" id="UP001148614"/>
    </source>
</evidence>
<dbReference type="GO" id="GO:0016887">
    <property type="term" value="F:ATP hydrolysis activity"/>
    <property type="evidence" value="ECO:0007669"/>
    <property type="project" value="InterPro"/>
</dbReference>
<dbReference type="GO" id="GO:0005524">
    <property type="term" value="F:ATP binding"/>
    <property type="evidence" value="ECO:0007669"/>
    <property type="project" value="InterPro"/>
</dbReference>
<dbReference type="SUPFAM" id="SSF48179">
    <property type="entry name" value="6-phosphogluconate dehydrogenase C-terminal domain-like"/>
    <property type="match status" value="1"/>
</dbReference>
<dbReference type="InterPro" id="IPR054289">
    <property type="entry name" value="DUF7025"/>
</dbReference>
<evidence type="ECO:0000313" key="3">
    <source>
        <dbReference type="EMBL" id="KAJ3578609.1"/>
    </source>
</evidence>
<dbReference type="VEuPathDB" id="FungiDB:F4678DRAFT_258632"/>
<dbReference type="Pfam" id="PF02317">
    <property type="entry name" value="Octopine_DH"/>
    <property type="match status" value="1"/>
</dbReference>
<dbReference type="Pfam" id="PF02558">
    <property type="entry name" value="ApbA"/>
    <property type="match status" value="1"/>
</dbReference>
<dbReference type="GO" id="GO:0016491">
    <property type="term" value="F:oxidoreductase activity"/>
    <property type="evidence" value="ECO:0007669"/>
    <property type="project" value="InterPro"/>
</dbReference>
<dbReference type="EMBL" id="JANPWZ010000191">
    <property type="protein sequence ID" value="KAJ3578609.1"/>
    <property type="molecule type" value="Genomic_DNA"/>
</dbReference>
<comment type="caution">
    <text evidence="3">The sequence shown here is derived from an EMBL/GenBank/DDBJ whole genome shotgun (WGS) entry which is preliminary data.</text>
</comment>
<dbReference type="InterPro" id="IPR036291">
    <property type="entry name" value="NAD(P)-bd_dom_sf"/>
</dbReference>
<evidence type="ECO:0000259" key="2">
    <source>
        <dbReference type="SMART" id="SM00382"/>
    </source>
</evidence>
<dbReference type="Gene3D" id="3.40.50.300">
    <property type="entry name" value="P-loop containing nucleotide triphosphate hydrolases"/>
    <property type="match status" value="1"/>
</dbReference>
<dbReference type="InterPro" id="IPR056599">
    <property type="entry name" value="AAA_lid_fung"/>
</dbReference>
<dbReference type="SUPFAM" id="SSF52540">
    <property type="entry name" value="P-loop containing nucleoside triphosphate hydrolases"/>
    <property type="match status" value="1"/>
</dbReference>
<dbReference type="InterPro" id="IPR003593">
    <property type="entry name" value="AAA+_ATPase"/>
</dbReference>
<dbReference type="Pfam" id="PF23232">
    <property type="entry name" value="AAA_lid_13"/>
    <property type="match status" value="1"/>
</dbReference>
<dbReference type="InterPro" id="IPR013332">
    <property type="entry name" value="KPR_N"/>
</dbReference>
<reference evidence="3" key="1">
    <citation type="submission" date="2022-07" db="EMBL/GenBank/DDBJ databases">
        <title>Genome Sequence of Xylaria arbuscula.</title>
        <authorList>
            <person name="Buettner E."/>
        </authorList>
    </citation>
    <scope>NUCLEOTIDE SEQUENCE</scope>
    <source>
        <strain evidence="3">VT107</strain>
    </source>
</reference>
<feature type="compositionally biased region" description="Polar residues" evidence="1">
    <location>
        <begin position="948"/>
        <end position="965"/>
    </location>
</feature>
<dbReference type="InterPro" id="IPR027417">
    <property type="entry name" value="P-loop_NTPase"/>
</dbReference>
<feature type="region of interest" description="Disordered" evidence="1">
    <location>
        <begin position="77"/>
        <end position="122"/>
    </location>
</feature>
<dbReference type="InterPro" id="IPR003959">
    <property type="entry name" value="ATPase_AAA_core"/>
</dbReference>
<dbReference type="InterPro" id="IPR008927">
    <property type="entry name" value="6-PGluconate_DH-like_C_sf"/>
</dbReference>
<dbReference type="Proteomes" id="UP001148614">
    <property type="component" value="Unassembled WGS sequence"/>
</dbReference>
<name>A0A9W8NKP3_9PEZI</name>
<dbReference type="Pfam" id="PF22942">
    <property type="entry name" value="DUF7025"/>
    <property type="match status" value="1"/>
</dbReference>
<accession>A0A9W8NKP3</accession>
<feature type="domain" description="AAA+ ATPase" evidence="2">
    <location>
        <begin position="621"/>
        <end position="747"/>
    </location>
</feature>
<dbReference type="CDD" id="cd19481">
    <property type="entry name" value="RecA-like_protease"/>
    <property type="match status" value="1"/>
</dbReference>
<feature type="region of interest" description="Disordered" evidence="1">
    <location>
        <begin position="30"/>
        <end position="59"/>
    </location>
</feature>
<proteinExistence type="predicted"/>
<sequence length="1409" mass="160353">MPSRKTKRFPPRPPRPTIESLAKQLAVLQRRQFRHPNDDLLADDEDEGGEHAERNRRWRRAIVQPKIPKVNKIQRELAQRRKDELARARHAGHYPFTLTQTPSDDNPHPDKSQKEEKPVAAKGDVALDKSYIHRVRIQSRPVLAYLTQLLKASEKTSRPRTFFRPFLPLVYFHPQMKRALQALEEKFQGVEESTWDEDPTRNIGASEDSRAQANHEKGIQGPAEELAGKPNDDLDSNSDLDSDIERDLTNDANPEVMQSFEALRDMRCYVEFIDREILPIYNQFNNSQNRKVSFEDLGVLFRVGELVYLPLAGETSQRYHQLWKIYRTDGPTPRYAYPDLFDNWFSFEDPEEDERHEDFILYCYYIDYDGSSYGAVRHTFAIKSFADERDIDSLEVYPIRFNNDHEALLKSLREQGRSFQHYLENQHQSYSGWTLARNPPSDSHDPDDEVLRDHQAKKMLHPDGIGDDKLPVQHWTSRSRTELLFFINDAIQVRDGVEMRQRRDMIAVDTFLQHHTKESRSKTSEKKGPRSIDGEDLLLLPKRLFAYALRERRFVPIDLHYLKPIPHAPNVFDNLKIPEKYKKVLRGLVNSHFHKRGVERHLVDSRATEGLSQDLIQGKGRGLVILLHGVPGVGKTATAEAVAIEAQKPLFVITCGDLGITAEDVELNLGNVFRLAHLWNCVLLLDEADVFLSQRSRLDMKRNALVSVFLRVLEYYHGLLFLTTNRVGTMDEAFKSRIHISLYYPMLNRTQTKGIFRVNIEKLRDMDEQRAALLRQQPLEIQVDEVLEFCNSHLNRTEKTGTNWNGRQIRNAFQIAAGIAYYTYANQVEQARQRGLHEPFAPDLNRKAFEEVEEVTQSFEEYIRETKGWSDSDLAHLLSERADHMTNIKHEGSIRTAKKFESPATPSYDSRAFYAPGSSTHSERGHESALRSQDNVGHRFGRLDLSGNAAQTPLGSGSYSFNTETPQRHAVPDQGYAHNSSSDGNVFHTLGQSPEQGRSQSGFAQARASSPLFQTPDLTDANSNDYQFGAGNCGCAFAADLENRGIRVLLYAHPNHSSNVDAITRNGFLDSIGAVTGRFYPTVSTDMEEALQFSNVVIIAVPSYAQNDILSELEKYDVSNHIIIAASGNFFCLVASRRIRARYLLETSASPYGSRVVGGKQNEQQRIDSWYGINIFGFKTMMPIGSLPADIDADLRGEINTIFPGALQWCDNVIETAFYNFNGVLHPITAVMNTGWIEHSKGDFYFYQEGMTPSVTKIMQAIDNERVAIASEYGAQVASCLKQMNAYYGLNHGSLNEFAKGSALHSTMKLCPTSMQHRYLAEDLPYVLVPWYELGLKAGKQSPFIRSLILWSSMINNIDYLETGRNLKALGLANYPLDEILSYINAEEPMILGVQSTPTDNFDISRPKL</sequence>
<gene>
    <name evidence="3" type="ORF">NPX13_g1952</name>
</gene>
<dbReference type="SUPFAM" id="SSF51735">
    <property type="entry name" value="NAD(P)-binding Rossmann-fold domains"/>
    <property type="match status" value="1"/>
</dbReference>
<dbReference type="Pfam" id="PF00004">
    <property type="entry name" value="AAA"/>
    <property type="match status" value="1"/>
</dbReference>
<feature type="compositionally biased region" description="Basic and acidic residues" evidence="1">
    <location>
        <begin position="77"/>
        <end position="87"/>
    </location>
</feature>
<feature type="region of interest" description="Disordered" evidence="1">
    <location>
        <begin position="895"/>
        <end position="1007"/>
    </location>
</feature>
<organism evidence="3 4">
    <name type="scientific">Xylaria arbuscula</name>
    <dbReference type="NCBI Taxonomy" id="114810"/>
    <lineage>
        <taxon>Eukaryota</taxon>
        <taxon>Fungi</taxon>
        <taxon>Dikarya</taxon>
        <taxon>Ascomycota</taxon>
        <taxon>Pezizomycotina</taxon>
        <taxon>Sordariomycetes</taxon>
        <taxon>Xylariomycetidae</taxon>
        <taxon>Xylariales</taxon>
        <taxon>Xylariaceae</taxon>
        <taxon>Xylaria</taxon>
    </lineage>
</organism>
<dbReference type="Gene3D" id="1.10.1040.10">
    <property type="entry name" value="N-(1-d-carboxylethyl)-l-norvaline Dehydrogenase, domain 2"/>
    <property type="match status" value="1"/>
</dbReference>
<dbReference type="VEuPathDB" id="FungiDB:F4678DRAFT_443682"/>
<dbReference type="PANTHER" id="PTHR46411:SF3">
    <property type="entry name" value="AAA+ ATPASE DOMAIN-CONTAINING PROTEIN"/>
    <property type="match status" value="1"/>
</dbReference>
<evidence type="ECO:0000256" key="1">
    <source>
        <dbReference type="SAM" id="MobiDB-lite"/>
    </source>
</evidence>
<dbReference type="SMART" id="SM00382">
    <property type="entry name" value="AAA"/>
    <property type="match status" value="1"/>
</dbReference>
<feature type="region of interest" description="Disordered" evidence="1">
    <location>
        <begin position="190"/>
        <end position="251"/>
    </location>
</feature>